<feature type="compositionally biased region" description="Gly residues" evidence="8">
    <location>
        <begin position="516"/>
        <end position="543"/>
    </location>
</feature>
<feature type="transmembrane region" description="Helical" evidence="9">
    <location>
        <begin position="476"/>
        <end position="499"/>
    </location>
</feature>
<feature type="transmembrane region" description="Helical" evidence="9">
    <location>
        <begin position="422"/>
        <end position="441"/>
    </location>
</feature>
<feature type="transmembrane region" description="Helical" evidence="9">
    <location>
        <begin position="139"/>
        <end position="158"/>
    </location>
</feature>
<proteinExistence type="predicted"/>
<comment type="caution">
    <text evidence="12">The sequence shown here is derived from an EMBL/GenBank/DDBJ whole genome shotgun (WGS) entry which is preliminary data.</text>
</comment>
<feature type="transmembrane region" description="Helical" evidence="9">
    <location>
        <begin position="447"/>
        <end position="469"/>
    </location>
</feature>
<evidence type="ECO:0000256" key="8">
    <source>
        <dbReference type="SAM" id="MobiDB-lite"/>
    </source>
</evidence>
<evidence type="ECO:0000313" key="13">
    <source>
        <dbReference type="Proteomes" id="UP001231924"/>
    </source>
</evidence>
<keyword evidence="2" id="KW-1003">Cell membrane</keyword>
<feature type="transmembrane region" description="Helical" evidence="9">
    <location>
        <begin position="373"/>
        <end position="391"/>
    </location>
</feature>
<feature type="domain" description="Glycosyltransferase RgtA/B/C/D-like" evidence="10">
    <location>
        <begin position="90"/>
        <end position="248"/>
    </location>
</feature>
<keyword evidence="6 9" id="KW-1133">Transmembrane helix</keyword>
<dbReference type="GO" id="GO:0016757">
    <property type="term" value="F:glycosyltransferase activity"/>
    <property type="evidence" value="ECO:0007669"/>
    <property type="project" value="UniProtKB-KW"/>
</dbReference>
<keyword evidence="5 9" id="KW-0812">Transmembrane</keyword>
<evidence type="ECO:0000256" key="5">
    <source>
        <dbReference type="ARBA" id="ARBA00022692"/>
    </source>
</evidence>
<comment type="subcellular location">
    <subcellularLocation>
        <location evidence="1">Cell membrane</location>
        <topology evidence="1">Multi-pass membrane protein</topology>
    </subcellularLocation>
</comment>
<dbReference type="PANTHER" id="PTHR33908">
    <property type="entry name" value="MANNOSYLTRANSFERASE YKCB-RELATED"/>
    <property type="match status" value="1"/>
</dbReference>
<feature type="transmembrane region" description="Helical" evidence="9">
    <location>
        <begin position="235"/>
        <end position="254"/>
    </location>
</feature>
<feature type="transmembrane region" description="Helical" evidence="9">
    <location>
        <begin position="212"/>
        <end position="228"/>
    </location>
</feature>
<accession>A0ABT7MHS7</accession>
<dbReference type="PANTHER" id="PTHR33908:SF3">
    <property type="entry name" value="UNDECAPRENYL PHOSPHATE-ALPHA-4-AMINO-4-DEOXY-L-ARABINOSE ARABINOSYL TRANSFERASE"/>
    <property type="match status" value="1"/>
</dbReference>
<organism evidence="12 13">
    <name type="scientific">Actinomycetospora termitidis</name>
    <dbReference type="NCBI Taxonomy" id="3053470"/>
    <lineage>
        <taxon>Bacteria</taxon>
        <taxon>Bacillati</taxon>
        <taxon>Actinomycetota</taxon>
        <taxon>Actinomycetes</taxon>
        <taxon>Pseudonocardiales</taxon>
        <taxon>Pseudonocardiaceae</taxon>
        <taxon>Actinomycetospora</taxon>
    </lineage>
</organism>
<evidence type="ECO:0000256" key="9">
    <source>
        <dbReference type="SAM" id="Phobius"/>
    </source>
</evidence>
<feature type="domain" description="Putative mannosyltransferase YkcA/B-like C-terminal" evidence="11">
    <location>
        <begin position="585"/>
        <end position="676"/>
    </location>
</feature>
<feature type="transmembrane region" description="Helical" evidence="9">
    <location>
        <begin position="397"/>
        <end position="415"/>
    </location>
</feature>
<feature type="transmembrane region" description="Helical" evidence="9">
    <location>
        <begin position="189"/>
        <end position="206"/>
    </location>
</feature>
<evidence type="ECO:0000259" key="11">
    <source>
        <dbReference type="Pfam" id="PF24878"/>
    </source>
</evidence>
<dbReference type="RefSeq" id="WP_286056844.1">
    <property type="nucleotide sequence ID" value="NZ_JASVWF010000010.1"/>
</dbReference>
<dbReference type="Proteomes" id="UP001231924">
    <property type="component" value="Unassembled WGS sequence"/>
</dbReference>
<evidence type="ECO:0000259" key="10">
    <source>
        <dbReference type="Pfam" id="PF13231"/>
    </source>
</evidence>
<dbReference type="Pfam" id="PF13231">
    <property type="entry name" value="PMT_2"/>
    <property type="match status" value="1"/>
</dbReference>
<gene>
    <name evidence="12" type="ORF">QRT03_29980</name>
</gene>
<feature type="transmembrane region" description="Helical" evidence="9">
    <location>
        <begin position="164"/>
        <end position="182"/>
    </location>
</feature>
<dbReference type="InterPro" id="IPR056785">
    <property type="entry name" value="YkcA/B-like_C"/>
</dbReference>
<dbReference type="InterPro" id="IPR038731">
    <property type="entry name" value="RgtA/B/C-like"/>
</dbReference>
<evidence type="ECO:0000256" key="6">
    <source>
        <dbReference type="ARBA" id="ARBA00022989"/>
    </source>
</evidence>
<evidence type="ECO:0000256" key="2">
    <source>
        <dbReference type="ARBA" id="ARBA00022475"/>
    </source>
</evidence>
<feature type="compositionally biased region" description="Gly residues" evidence="8">
    <location>
        <begin position="560"/>
        <end position="571"/>
    </location>
</feature>
<sequence length="695" mass="70052">MSLLADRNERHSRARRGSESAVRSPEGRGGRWYPYLLTALLLGTAALYLVGLPASGWGNAFYAAAAQAGSQSWTAWFFGASDAPASIMVDKPPASLWVLGLSVRLFGLSSWSLLVPQALMGVGAVGFLTAAVRRWSGPVAGLLAGLAFALTPVATLMFRFDNPDSLLCLLLVVAAWAMVRSVDAVSLRASTGWLVLAAACVGTGFLTKSLQAFLVLPAFAAVHLVAGPGTARRRFLALLPAGAALLVSAGWWVAVVELWPAASRPYVGGSQDDSVLSLAFGYNGVGRLTGDETGQLGGGGGGMPAGGGMPPGGGGFGGGRGGGATSTDSWSALFTGSMANQVSWLLPLALVLGVALLVWVGRSARTDRRRAAVLLWGGSLLVTGVVFSLAAGIIHPYYAVALAPWIAALAAVGAVEAWRVRARWILAVAVLVTAGWAWYLLRETPTFLPWLRVVVPVAGVVAAIAIVLAGRVGRRALTLGVLVTGLVAGLGAPAAYAGITAATAHTEIIPTAGPSSGFGGGGPGGRGGPDGSDRGPGPGGSGGPSLTSGDRNGPPAASGSDGGARRGGPGGAMALLRVSEPSAALTSFLQAGSAGYTWVAATVGSMPAAGYQLASGAPVMPLGGFNGTDPSPTLTAFQALVASGQVHYFLGEGLTSVPDTGGSDATVQITAWVKQHYTATTVGGTVVYDLTHPSS</sequence>
<protein>
    <submittedName>
        <fullName evidence="12">Glycosyltransferase family 39 protein</fullName>
        <ecNumber evidence="12">2.4.-.-</ecNumber>
    </submittedName>
</protein>
<dbReference type="InterPro" id="IPR050297">
    <property type="entry name" value="LipidA_mod_glycosyltrf_83"/>
</dbReference>
<dbReference type="Pfam" id="PF24878">
    <property type="entry name" value="YkcB_C"/>
    <property type="match status" value="1"/>
</dbReference>
<evidence type="ECO:0000256" key="1">
    <source>
        <dbReference type="ARBA" id="ARBA00004651"/>
    </source>
</evidence>
<reference evidence="12 13" key="1">
    <citation type="submission" date="2023-06" db="EMBL/GenBank/DDBJ databases">
        <title>Actinomycetospora Odt1-22.</title>
        <authorList>
            <person name="Supong K."/>
        </authorList>
    </citation>
    <scope>NUCLEOTIDE SEQUENCE [LARGE SCALE GENOMIC DNA]</scope>
    <source>
        <strain evidence="12 13">Odt1-22</strain>
    </source>
</reference>
<evidence type="ECO:0000256" key="4">
    <source>
        <dbReference type="ARBA" id="ARBA00022679"/>
    </source>
</evidence>
<feature type="region of interest" description="Disordered" evidence="8">
    <location>
        <begin position="296"/>
        <end position="323"/>
    </location>
</feature>
<feature type="transmembrane region" description="Helical" evidence="9">
    <location>
        <begin position="342"/>
        <end position="361"/>
    </location>
</feature>
<keyword evidence="7 9" id="KW-0472">Membrane</keyword>
<keyword evidence="3 12" id="KW-0328">Glycosyltransferase</keyword>
<evidence type="ECO:0000256" key="3">
    <source>
        <dbReference type="ARBA" id="ARBA00022676"/>
    </source>
</evidence>
<keyword evidence="13" id="KW-1185">Reference proteome</keyword>
<evidence type="ECO:0000256" key="7">
    <source>
        <dbReference type="ARBA" id="ARBA00023136"/>
    </source>
</evidence>
<feature type="compositionally biased region" description="Basic and acidic residues" evidence="8">
    <location>
        <begin position="1"/>
        <end position="11"/>
    </location>
</feature>
<keyword evidence="4 12" id="KW-0808">Transferase</keyword>
<dbReference type="EMBL" id="JASVWF010000010">
    <property type="protein sequence ID" value="MDL5160233.1"/>
    <property type="molecule type" value="Genomic_DNA"/>
</dbReference>
<feature type="transmembrane region" description="Helical" evidence="9">
    <location>
        <begin position="32"/>
        <end position="51"/>
    </location>
</feature>
<feature type="region of interest" description="Disordered" evidence="8">
    <location>
        <begin position="512"/>
        <end position="573"/>
    </location>
</feature>
<name>A0ABT7MHS7_9PSEU</name>
<evidence type="ECO:0000313" key="12">
    <source>
        <dbReference type="EMBL" id="MDL5160233.1"/>
    </source>
</evidence>
<dbReference type="EC" id="2.4.-.-" evidence="12"/>
<feature type="transmembrane region" description="Helical" evidence="9">
    <location>
        <begin position="111"/>
        <end position="132"/>
    </location>
</feature>
<feature type="region of interest" description="Disordered" evidence="8">
    <location>
        <begin position="1"/>
        <end position="27"/>
    </location>
</feature>